<dbReference type="Pfam" id="PF03841">
    <property type="entry name" value="SelA"/>
    <property type="match status" value="1"/>
</dbReference>
<keyword evidence="2 8" id="KW-0963">Cytoplasm</keyword>
<dbReference type="GO" id="GO:0005737">
    <property type="term" value="C:cytoplasm"/>
    <property type="evidence" value="ECO:0007669"/>
    <property type="project" value="UniProtKB-SubCell"/>
</dbReference>
<comment type="caution">
    <text evidence="10">The sequence shown here is derived from an EMBL/GenBank/DDBJ whole genome shotgun (WGS) entry which is preliminary data.</text>
</comment>
<keyword evidence="5 8" id="KW-0648">Protein biosynthesis</keyword>
<comment type="pathway">
    <text evidence="8">Aminoacyl-tRNA biosynthesis; selenocysteinyl-tRNA(Sec) biosynthesis; selenocysteinyl-tRNA(Sec) from L-seryl-tRNA(Sec) (bacterial route): step 1/1.</text>
</comment>
<evidence type="ECO:0000256" key="8">
    <source>
        <dbReference type="HAMAP-Rule" id="MF_00423"/>
    </source>
</evidence>
<evidence type="ECO:0000256" key="6">
    <source>
        <dbReference type="ARBA" id="ARBA00023266"/>
    </source>
</evidence>
<accession>A0A134AHW9</accession>
<dbReference type="InterPro" id="IPR015424">
    <property type="entry name" value="PyrdxlP-dep_Trfase"/>
</dbReference>
<dbReference type="EC" id="2.9.1.1" evidence="8"/>
<feature type="modified residue" description="N6-(pyridoxal phosphate)lysine" evidence="8 9">
    <location>
        <position position="299"/>
    </location>
</feature>
<evidence type="ECO:0000313" key="10">
    <source>
        <dbReference type="EMBL" id="KXB67327.1"/>
    </source>
</evidence>
<evidence type="ECO:0000256" key="5">
    <source>
        <dbReference type="ARBA" id="ARBA00022917"/>
    </source>
</evidence>
<dbReference type="EMBL" id="LSDG01000019">
    <property type="protein sequence ID" value="KXB67327.1"/>
    <property type="molecule type" value="Genomic_DNA"/>
</dbReference>
<protein>
    <recommendedName>
        <fullName evidence="8">L-seryl-tRNA(Sec) selenium transferase</fullName>
        <ecNumber evidence="8">2.9.1.1</ecNumber>
    </recommendedName>
    <alternativeName>
        <fullName evidence="8">Selenocysteine synthase</fullName>
        <shortName evidence="8">Sec synthase</shortName>
    </alternativeName>
    <alternativeName>
        <fullName evidence="8">Selenocysteinyl-tRNA(Sec) synthase</fullName>
    </alternativeName>
</protein>
<dbReference type="PATRIC" id="fig|755172.3.peg.492"/>
<dbReference type="InterPro" id="IPR015421">
    <property type="entry name" value="PyrdxlP-dep_Trfase_major"/>
</dbReference>
<dbReference type="GO" id="GO:0001717">
    <property type="term" value="P:conversion of seryl-tRNAsec to selenocys-tRNAsec"/>
    <property type="evidence" value="ECO:0007669"/>
    <property type="project" value="UniProtKB-UniRule"/>
</dbReference>
<dbReference type="GO" id="GO:0004125">
    <property type="term" value="F:L-seryl-tRNA(Sec) selenium transferase activity"/>
    <property type="evidence" value="ECO:0007669"/>
    <property type="project" value="UniProtKB-UniRule"/>
</dbReference>
<dbReference type="Gene3D" id="3.40.640.10">
    <property type="entry name" value="Type I PLP-dependent aspartate aminotransferase-like (Major domain)"/>
    <property type="match status" value="1"/>
</dbReference>
<dbReference type="HAMAP" id="MF_00423">
    <property type="entry name" value="SelA"/>
    <property type="match status" value="1"/>
</dbReference>
<comment type="cofactor">
    <cofactor evidence="1 8 9">
        <name>pyridoxal 5'-phosphate</name>
        <dbReference type="ChEBI" id="CHEBI:597326"/>
    </cofactor>
</comment>
<name>A0A134AHW9_9FIRM</name>
<comment type="subcellular location">
    <subcellularLocation>
        <location evidence="8">Cytoplasm</location>
    </subcellularLocation>
</comment>
<evidence type="ECO:0000256" key="3">
    <source>
        <dbReference type="ARBA" id="ARBA00022679"/>
    </source>
</evidence>
<dbReference type="InterPro" id="IPR004534">
    <property type="entry name" value="SelA_trans"/>
</dbReference>
<evidence type="ECO:0000256" key="7">
    <source>
        <dbReference type="ARBA" id="ARBA00044507"/>
    </source>
</evidence>
<organism evidence="10 11">
    <name type="scientific">Aedoeadaptatus coxii</name>
    <dbReference type="NCBI Taxonomy" id="755172"/>
    <lineage>
        <taxon>Bacteria</taxon>
        <taxon>Bacillati</taxon>
        <taxon>Bacillota</taxon>
        <taxon>Tissierellia</taxon>
        <taxon>Tissierellales</taxon>
        <taxon>Peptoniphilaceae</taxon>
        <taxon>Aedoeadaptatus</taxon>
    </lineage>
</organism>
<dbReference type="GO" id="GO:0001514">
    <property type="term" value="P:selenocysteine incorporation"/>
    <property type="evidence" value="ECO:0007669"/>
    <property type="project" value="UniProtKB-UniRule"/>
</dbReference>
<evidence type="ECO:0000256" key="1">
    <source>
        <dbReference type="ARBA" id="ARBA00001933"/>
    </source>
</evidence>
<dbReference type="AlphaFoldDB" id="A0A134AHW9"/>
<proteinExistence type="inferred from homology"/>
<dbReference type="RefSeq" id="WP_198142699.1">
    <property type="nucleotide sequence ID" value="NZ_KQ960171.1"/>
</dbReference>
<evidence type="ECO:0000256" key="2">
    <source>
        <dbReference type="ARBA" id="ARBA00022490"/>
    </source>
</evidence>
<sequence length="465" mass="51043">MTISMKEKSHYLRRLPQVNDVLESLKAENMDAVALKDAVRDAIDSVRRDILAAEDEAPLEALASLEEIQNRIYSNINDQMTPNLRPVINATGVILHTNLGRSLLSRKALERVEKLTPSYANLEYAIDEGRRGSRHDILNGLVRDITGAEDAMVVNNNASAVLLAISALTNGGDVVVSRGELVEIGGSFRIPEIIELSGARLKEIGTTNKVHPRDYEKAASSEEADVLLKVHTSNFKVVGFTQEVELEELKKIADAHDLPLVYDLGSGLMDSLSDVGIYEPTVREALASGADLVLFSGDKLLGGPQAGIAIGKKEYIDRMKRHPLARVVRMDKMSFAALEATLESYRNPKAARKEIPTLAMITKPLEDIKKEAEALKYELIRLGYAAEVVEDKSQIGGGSCPGETLDTYVVSVEDKNCSASQLEHALRMHEPAIIGRIAKDHLLLDPRTLQEGDANIIVDAFDYMR</sequence>
<keyword evidence="6 8" id="KW-0711">Selenium</keyword>
<dbReference type="NCBIfam" id="TIGR00474">
    <property type="entry name" value="selA"/>
    <property type="match status" value="1"/>
</dbReference>
<dbReference type="SUPFAM" id="SSF53383">
    <property type="entry name" value="PLP-dependent transferases"/>
    <property type="match status" value="1"/>
</dbReference>
<comment type="function">
    <text evidence="8">Converts seryl-tRNA(Sec) to selenocysteinyl-tRNA(Sec) required for selenoprotein biosynthesis.</text>
</comment>
<evidence type="ECO:0000256" key="9">
    <source>
        <dbReference type="PIRSR" id="PIRSR618319-50"/>
    </source>
</evidence>
<reference evidence="11" key="1">
    <citation type="submission" date="2016-01" db="EMBL/GenBank/DDBJ databases">
        <authorList>
            <person name="Mitreva M."/>
            <person name="Pepin K.H."/>
            <person name="Mihindukulasuriya K.A."/>
            <person name="Fulton R."/>
            <person name="Fronick C."/>
            <person name="O'Laughlin M."/>
            <person name="Miner T."/>
            <person name="Herter B."/>
            <person name="Rosa B.A."/>
            <person name="Cordes M."/>
            <person name="Tomlinson C."/>
            <person name="Wollam A."/>
            <person name="Palsikar V.B."/>
            <person name="Mardis E.R."/>
            <person name="Wilson R.K."/>
        </authorList>
    </citation>
    <scope>NUCLEOTIDE SEQUENCE [LARGE SCALE GENOMIC DNA]</scope>
    <source>
        <strain evidence="11">DNF00729</strain>
    </source>
</reference>
<keyword evidence="11" id="KW-1185">Reference proteome</keyword>
<dbReference type="Gene3D" id="3.90.1150.180">
    <property type="match status" value="1"/>
</dbReference>
<dbReference type="PANTHER" id="PTHR32328:SF0">
    <property type="entry name" value="L-SERYL-TRNA(SEC) SELENIUM TRANSFERASE"/>
    <property type="match status" value="1"/>
</dbReference>
<dbReference type="UniPathway" id="UPA00906">
    <property type="reaction ID" value="UER00896"/>
</dbReference>
<dbReference type="Proteomes" id="UP000070442">
    <property type="component" value="Unassembled WGS sequence"/>
</dbReference>
<dbReference type="STRING" id="755172.HMPREF1863_00514"/>
<gene>
    <name evidence="8" type="primary">selA</name>
    <name evidence="10" type="ORF">HMPREF1863_00514</name>
</gene>
<evidence type="ECO:0000256" key="4">
    <source>
        <dbReference type="ARBA" id="ARBA00022898"/>
    </source>
</evidence>
<evidence type="ECO:0000313" key="11">
    <source>
        <dbReference type="Proteomes" id="UP000070442"/>
    </source>
</evidence>
<comment type="similarity">
    <text evidence="7 8">Belongs to the SelA family.</text>
</comment>
<dbReference type="InterPro" id="IPR018319">
    <property type="entry name" value="SelA-like"/>
</dbReference>
<comment type="catalytic activity">
    <reaction evidence="8">
        <text>L-seryl-tRNA(Sec) + selenophosphate + H(+) = L-selenocysteinyl-tRNA(Sec) + phosphate</text>
        <dbReference type="Rhea" id="RHEA:22728"/>
        <dbReference type="Rhea" id="RHEA-COMP:9742"/>
        <dbReference type="Rhea" id="RHEA-COMP:9743"/>
        <dbReference type="ChEBI" id="CHEBI:15378"/>
        <dbReference type="ChEBI" id="CHEBI:16144"/>
        <dbReference type="ChEBI" id="CHEBI:43474"/>
        <dbReference type="ChEBI" id="CHEBI:78533"/>
        <dbReference type="ChEBI" id="CHEBI:78573"/>
        <dbReference type="EC" id="2.9.1.1"/>
    </reaction>
</comment>
<dbReference type="PANTHER" id="PTHR32328">
    <property type="entry name" value="L-SERYL-TRNA(SEC) SELENIUM TRANSFERASE"/>
    <property type="match status" value="1"/>
</dbReference>
<keyword evidence="3 8" id="KW-0808">Transferase</keyword>
<keyword evidence="4 8" id="KW-0663">Pyridoxal phosphate</keyword>